<organism evidence="2 3">
    <name type="scientific">Pyricularia oryzae</name>
    <name type="common">Rice blast fungus</name>
    <name type="synonym">Magnaporthe oryzae</name>
    <dbReference type="NCBI Taxonomy" id="318829"/>
    <lineage>
        <taxon>Eukaryota</taxon>
        <taxon>Fungi</taxon>
        <taxon>Dikarya</taxon>
        <taxon>Ascomycota</taxon>
        <taxon>Pezizomycotina</taxon>
        <taxon>Sordariomycetes</taxon>
        <taxon>Sordariomycetidae</taxon>
        <taxon>Magnaporthales</taxon>
        <taxon>Pyriculariaceae</taxon>
        <taxon>Pyricularia</taxon>
    </lineage>
</organism>
<reference evidence="2 3" key="1">
    <citation type="journal article" date="2019" name="Mol. Biol. Evol.">
        <title>Blast fungal genomes show frequent chromosomal changes, gene gains and losses, and effector gene turnover.</title>
        <authorList>
            <person name="Gomez Luciano L.B."/>
            <person name="Jason Tsai I."/>
            <person name="Chuma I."/>
            <person name="Tosa Y."/>
            <person name="Chen Y.H."/>
            <person name="Li J.Y."/>
            <person name="Li M.Y."/>
            <person name="Jade Lu M.Y."/>
            <person name="Nakayashiki H."/>
            <person name="Li W.H."/>
        </authorList>
    </citation>
    <scope>NUCLEOTIDE SEQUENCE [LARGE SCALE GENOMIC DNA]</scope>
    <source>
        <strain evidence="2">MZ5-1-6</strain>
    </source>
</reference>
<evidence type="ECO:0000313" key="3">
    <source>
        <dbReference type="Proteomes" id="UP000294847"/>
    </source>
</evidence>
<feature type="region of interest" description="Disordered" evidence="1">
    <location>
        <begin position="60"/>
        <end position="88"/>
    </location>
</feature>
<feature type="compositionally biased region" description="Basic and acidic residues" evidence="1">
    <location>
        <begin position="39"/>
        <end position="48"/>
    </location>
</feature>
<feature type="compositionally biased region" description="Polar residues" evidence="1">
    <location>
        <begin position="24"/>
        <end position="38"/>
    </location>
</feature>
<feature type="region of interest" description="Disordered" evidence="1">
    <location>
        <begin position="1"/>
        <end position="48"/>
    </location>
</feature>
<protein>
    <submittedName>
        <fullName evidence="2">Uncharacterized protein</fullName>
    </submittedName>
</protein>
<evidence type="ECO:0000256" key="1">
    <source>
        <dbReference type="SAM" id="MobiDB-lite"/>
    </source>
</evidence>
<gene>
    <name evidence="2" type="ORF">PoMZ_01216</name>
</gene>
<dbReference type="Proteomes" id="UP000294847">
    <property type="component" value="Chromosome 2"/>
</dbReference>
<evidence type="ECO:0000313" key="2">
    <source>
        <dbReference type="EMBL" id="QBZ56310.1"/>
    </source>
</evidence>
<proteinExistence type="predicted"/>
<sequence>MQHTKSSGGPALLGASFGKDNATVPETDSSSARSTGAESKTKADEKIHLQFRGRHVTILCNPRPQHLPNNRRLGYDKTKKDRGNGAAS</sequence>
<dbReference type="EMBL" id="CP034205">
    <property type="protein sequence ID" value="QBZ56310.1"/>
    <property type="molecule type" value="Genomic_DNA"/>
</dbReference>
<name>A0A4P7N890_PYROR</name>
<dbReference type="AlphaFoldDB" id="A0A4P7N890"/>
<accession>A0A4P7N890</accession>
<feature type="compositionally biased region" description="Basic and acidic residues" evidence="1">
    <location>
        <begin position="73"/>
        <end position="88"/>
    </location>
</feature>